<dbReference type="OrthoDB" id="9795626at2"/>
<sequence length="659" mass="73469">MRLNAIGLRNWKSYRRFRLDIPYGREKPVALIEGNNGSGKTSLLEAFVLCLYGRLGIPLLARANSVSRVDRSYERFMERALNSGARQGRTQITIEITFQSDDNEYVIERIWHFVDGALRKNDEEVRIFQGADRIILASPDPEDDERFVRDFVDQNILQDNLAGFFILDGEHLERMASINMDGQVKTALEAAIGIDRLHRASADLRTYARERRRNLPDNAAATAEARLALNNLGREIEERATSVELLLAVIGPLRERRDDVVSRIGRLHGDSYCAFKTHFEQRESVIRERDALRDELRRLLSGELAQALAGETLRTAALERIEAEHKAAQVKGDEERNLNRASEFVDRVSRHTTVTDDVARALALAWREMWGNRTADAGGPLLSHLGETDRLSVAEHLLKLSSVSASDIRDLARAVSRADERIGQLDRALGEQKGTDDESKSLAEELNGIQEELARAEARHAMEAAALRELEDRRSCEEQQLAAVSLGESGNAVALKRSAAADRAADLIDALADAAVPQNLDALSAEITDAYRSMAHKTVVEQIKVNEEGRVTLLDRSGRDLHELDASAGENHIFTLSLMSALARLAADFPIIMDSPFARLDAEHRRRVIGHFMEMDRQLVLLVHPAELHPGELALVTRRSGELLKLPSTERLPVTGAAS</sequence>
<accession>A0A3P3FXC4</accession>
<dbReference type="AlphaFoldDB" id="A0A3P3FXC4"/>
<dbReference type="Pfam" id="PF13476">
    <property type="entry name" value="AAA_23"/>
    <property type="match status" value="1"/>
</dbReference>
<keyword evidence="4" id="KW-1185">Reference proteome</keyword>
<dbReference type="Proteomes" id="UP000273786">
    <property type="component" value="Unassembled WGS sequence"/>
</dbReference>
<dbReference type="RefSeq" id="WP_124998084.1">
    <property type="nucleotide sequence ID" value="NZ_RQXT01000010.1"/>
</dbReference>
<evidence type="ECO:0000313" key="4">
    <source>
        <dbReference type="Proteomes" id="UP000273786"/>
    </source>
</evidence>
<gene>
    <name evidence="3" type="ORF">EH240_11150</name>
</gene>
<evidence type="ECO:0000259" key="2">
    <source>
        <dbReference type="Pfam" id="PF13476"/>
    </source>
</evidence>
<keyword evidence="1" id="KW-0175">Coiled coil</keyword>
<dbReference type="PANTHER" id="PTHR32114:SF2">
    <property type="entry name" value="ABC TRANSPORTER ABCH.3"/>
    <property type="match status" value="1"/>
</dbReference>
<name>A0A3P3FXC4_9HYPH</name>
<dbReference type="InterPro" id="IPR038729">
    <property type="entry name" value="Rad50/SbcC_AAA"/>
</dbReference>
<dbReference type="Gene3D" id="3.40.50.300">
    <property type="entry name" value="P-loop containing nucleotide triphosphate hydrolases"/>
    <property type="match status" value="2"/>
</dbReference>
<feature type="coiled-coil region" evidence="1">
    <location>
        <begin position="439"/>
        <end position="473"/>
    </location>
</feature>
<reference evidence="3 4" key="1">
    <citation type="submission" date="2018-11" db="EMBL/GenBank/DDBJ databases">
        <title>the genome of Mesorhizobium tamadayense DSM 28320.</title>
        <authorList>
            <person name="Gao J."/>
        </authorList>
    </citation>
    <scope>NUCLEOTIDE SEQUENCE [LARGE SCALE GENOMIC DNA]</scope>
    <source>
        <strain evidence="3 4">DSM 28320</strain>
    </source>
</reference>
<dbReference type="EMBL" id="RQXT01000010">
    <property type="protein sequence ID" value="RRI03117.1"/>
    <property type="molecule type" value="Genomic_DNA"/>
</dbReference>
<proteinExistence type="predicted"/>
<comment type="caution">
    <text evidence="3">The sequence shown here is derived from an EMBL/GenBank/DDBJ whole genome shotgun (WGS) entry which is preliminary data.</text>
</comment>
<dbReference type="SUPFAM" id="SSF52540">
    <property type="entry name" value="P-loop containing nucleoside triphosphate hydrolases"/>
    <property type="match status" value="1"/>
</dbReference>
<dbReference type="GO" id="GO:0016887">
    <property type="term" value="F:ATP hydrolysis activity"/>
    <property type="evidence" value="ECO:0007669"/>
    <property type="project" value="InterPro"/>
</dbReference>
<dbReference type="PANTHER" id="PTHR32114">
    <property type="entry name" value="ABC TRANSPORTER ABCH.3"/>
    <property type="match status" value="1"/>
</dbReference>
<feature type="domain" description="Rad50/SbcC-type AAA" evidence="2">
    <location>
        <begin position="7"/>
        <end position="117"/>
    </location>
</feature>
<dbReference type="GO" id="GO:0006302">
    <property type="term" value="P:double-strand break repair"/>
    <property type="evidence" value="ECO:0007669"/>
    <property type="project" value="InterPro"/>
</dbReference>
<evidence type="ECO:0000256" key="1">
    <source>
        <dbReference type="SAM" id="Coils"/>
    </source>
</evidence>
<protein>
    <recommendedName>
        <fullName evidence="2">Rad50/SbcC-type AAA domain-containing protein</fullName>
    </recommendedName>
</protein>
<organism evidence="3 4">
    <name type="scientific">Mesorhizobium tamadayense</name>
    <dbReference type="NCBI Taxonomy" id="425306"/>
    <lineage>
        <taxon>Bacteria</taxon>
        <taxon>Pseudomonadati</taxon>
        <taxon>Pseudomonadota</taxon>
        <taxon>Alphaproteobacteria</taxon>
        <taxon>Hyphomicrobiales</taxon>
        <taxon>Phyllobacteriaceae</taxon>
        <taxon>Mesorhizobium</taxon>
    </lineage>
</organism>
<dbReference type="InterPro" id="IPR027417">
    <property type="entry name" value="P-loop_NTPase"/>
</dbReference>
<evidence type="ECO:0000313" key="3">
    <source>
        <dbReference type="EMBL" id="RRI03117.1"/>
    </source>
</evidence>